<dbReference type="SUPFAM" id="SSF53474">
    <property type="entry name" value="alpha/beta-Hydrolases"/>
    <property type="match status" value="1"/>
</dbReference>
<accession>A0ABP8UMU2</accession>
<organism evidence="1 2">
    <name type="scientific">Actinoallomurus vinaceus</name>
    <dbReference type="NCBI Taxonomy" id="1080074"/>
    <lineage>
        <taxon>Bacteria</taxon>
        <taxon>Bacillati</taxon>
        <taxon>Actinomycetota</taxon>
        <taxon>Actinomycetes</taxon>
        <taxon>Streptosporangiales</taxon>
        <taxon>Thermomonosporaceae</taxon>
        <taxon>Actinoallomurus</taxon>
    </lineage>
</organism>
<comment type="caution">
    <text evidence="1">The sequence shown here is derived from an EMBL/GenBank/DDBJ whole genome shotgun (WGS) entry which is preliminary data.</text>
</comment>
<name>A0ABP8UMU2_9ACTN</name>
<protein>
    <submittedName>
        <fullName evidence="1">Uncharacterized protein</fullName>
    </submittedName>
</protein>
<sequence length="274" mass="28319">MSIISRRSVLITGIGGIAALAGAGTAYGLVQADVLPGRYRLAPYLGKCGTMPPLPKAAPGSVEQVRFSASGGTARVVIGYPVGVTKNLPVVVMLHGSDGDARTPFDVYGVQYFLADAVRRGATPFAVAAIDDWADARWRPSPVLTRDLLPFLRDHGLSTTRIGVLGWSIGGRGALLLASALGAGRVAAVAAASPALTRSDDAALPPALAGIPASLTCGRDDPFAAPTRDLLARLRAAGRAEATGGIHAGCHDAAFRRRMLPDQVAFLARHLSRA</sequence>
<dbReference type="InterPro" id="IPR029058">
    <property type="entry name" value="AB_hydrolase_fold"/>
</dbReference>
<dbReference type="EMBL" id="BAABHK010000012">
    <property type="protein sequence ID" value="GAA4633789.1"/>
    <property type="molecule type" value="Genomic_DNA"/>
</dbReference>
<proteinExistence type="predicted"/>
<dbReference type="Proteomes" id="UP001501442">
    <property type="component" value="Unassembled WGS sequence"/>
</dbReference>
<evidence type="ECO:0000313" key="2">
    <source>
        <dbReference type="Proteomes" id="UP001501442"/>
    </source>
</evidence>
<keyword evidence="2" id="KW-1185">Reference proteome</keyword>
<dbReference type="Gene3D" id="3.40.50.1820">
    <property type="entry name" value="alpha/beta hydrolase"/>
    <property type="match status" value="1"/>
</dbReference>
<evidence type="ECO:0000313" key="1">
    <source>
        <dbReference type="EMBL" id="GAA4633789.1"/>
    </source>
</evidence>
<reference evidence="2" key="1">
    <citation type="journal article" date="2019" name="Int. J. Syst. Evol. Microbiol.">
        <title>The Global Catalogue of Microorganisms (GCM) 10K type strain sequencing project: providing services to taxonomists for standard genome sequencing and annotation.</title>
        <authorList>
            <consortium name="The Broad Institute Genomics Platform"/>
            <consortium name="The Broad Institute Genome Sequencing Center for Infectious Disease"/>
            <person name="Wu L."/>
            <person name="Ma J."/>
        </authorList>
    </citation>
    <scope>NUCLEOTIDE SEQUENCE [LARGE SCALE GENOMIC DNA]</scope>
    <source>
        <strain evidence="2">JCM 17939</strain>
    </source>
</reference>
<dbReference type="InterPro" id="IPR006311">
    <property type="entry name" value="TAT_signal"/>
</dbReference>
<dbReference type="PROSITE" id="PS51318">
    <property type="entry name" value="TAT"/>
    <property type="match status" value="1"/>
</dbReference>
<gene>
    <name evidence="1" type="ORF">GCM10023196_072790</name>
</gene>
<dbReference type="RefSeq" id="WP_345436791.1">
    <property type="nucleotide sequence ID" value="NZ_BAABHK010000012.1"/>
</dbReference>